<comment type="caution">
    <text evidence="1">The sequence shown here is derived from an EMBL/GenBank/DDBJ whole genome shotgun (WGS) entry which is preliminary data.</text>
</comment>
<dbReference type="STRING" id="471870.BACINT_00030"/>
<reference evidence="1 2" key="2">
    <citation type="submission" date="2008-04" db="EMBL/GenBank/DDBJ databases">
        <authorList>
            <person name="Fulton L."/>
            <person name="Clifton S."/>
            <person name="Fulton B."/>
            <person name="Xu J."/>
            <person name="Minx P."/>
            <person name="Pepin K.H."/>
            <person name="Johnson M."/>
            <person name="Thiruvilangam P."/>
            <person name="Bhonagiri V."/>
            <person name="Nash W.E."/>
            <person name="Mardis E.R."/>
            <person name="Wilson R.K."/>
        </authorList>
    </citation>
    <scope>NUCLEOTIDE SEQUENCE [LARGE SCALE GENOMIC DNA]</scope>
    <source>
        <strain evidence="1 2">DSM 17393</strain>
    </source>
</reference>
<dbReference type="AlphaFoldDB" id="B3C550"/>
<organism evidence="1 2">
    <name type="scientific">Bacteroides intestinalis DSM 17393</name>
    <dbReference type="NCBI Taxonomy" id="471870"/>
    <lineage>
        <taxon>Bacteria</taxon>
        <taxon>Pseudomonadati</taxon>
        <taxon>Bacteroidota</taxon>
        <taxon>Bacteroidia</taxon>
        <taxon>Bacteroidales</taxon>
        <taxon>Bacteroidaceae</taxon>
        <taxon>Bacteroides</taxon>
    </lineage>
</organism>
<accession>B3C550</accession>
<protein>
    <submittedName>
        <fullName evidence="1">Uncharacterized protein</fullName>
    </submittedName>
</protein>
<sequence>MEIPVIRKKSYIQAGDKYLQVEGAYVQFEDIDLQCKDKV</sequence>
<name>B3C550_9BACE</name>
<reference evidence="1 2" key="1">
    <citation type="submission" date="2008-04" db="EMBL/GenBank/DDBJ databases">
        <title>Draft genome sequence of Bacteroides intestinalis (DSM 17393).</title>
        <authorList>
            <person name="Sudarsanam P."/>
            <person name="Ley R."/>
            <person name="Guruge J."/>
            <person name="Turnbaugh P.J."/>
            <person name="Mahowald M."/>
            <person name="Liep D."/>
            <person name="Gordon J."/>
        </authorList>
    </citation>
    <scope>NUCLEOTIDE SEQUENCE [LARGE SCALE GENOMIC DNA]</scope>
    <source>
        <strain evidence="1 2">DSM 17393</strain>
    </source>
</reference>
<dbReference type="EMBL" id="ABJL02000001">
    <property type="protein sequence ID" value="EDV07634.1"/>
    <property type="molecule type" value="Genomic_DNA"/>
</dbReference>
<gene>
    <name evidence="1" type="ORF">BACINT_00030</name>
</gene>
<proteinExistence type="predicted"/>
<evidence type="ECO:0000313" key="2">
    <source>
        <dbReference type="Proteomes" id="UP000004596"/>
    </source>
</evidence>
<dbReference type="Proteomes" id="UP000004596">
    <property type="component" value="Unassembled WGS sequence"/>
</dbReference>
<evidence type="ECO:0000313" key="1">
    <source>
        <dbReference type="EMBL" id="EDV07634.1"/>
    </source>
</evidence>